<accession>A0ABY7D657</accession>
<keyword evidence="3" id="KW-1185">Reference proteome</keyword>
<evidence type="ECO:0000313" key="2">
    <source>
        <dbReference type="EMBL" id="WAQ92851.1"/>
    </source>
</evidence>
<name>A0ABY7D657_9BASI</name>
<feature type="region of interest" description="Disordered" evidence="1">
    <location>
        <begin position="86"/>
        <end position="110"/>
    </location>
</feature>
<protein>
    <submittedName>
        <fullName evidence="2">Uncharacterized protein</fullName>
    </submittedName>
</protein>
<dbReference type="EMBL" id="CP110437">
    <property type="protein sequence ID" value="WAQ92851.1"/>
    <property type="molecule type" value="Genomic_DNA"/>
</dbReference>
<evidence type="ECO:0000313" key="3">
    <source>
        <dbReference type="Proteomes" id="UP001164743"/>
    </source>
</evidence>
<reference evidence="2" key="1">
    <citation type="submission" date="2022-10" db="EMBL/GenBank/DDBJ databases">
        <title>Puccinia triticina Genome sequencing and assembly.</title>
        <authorList>
            <person name="Li C."/>
        </authorList>
    </citation>
    <scope>NUCLEOTIDE SEQUENCE</scope>
    <source>
        <strain evidence="2">Pt15</strain>
    </source>
</reference>
<proteinExistence type="predicted"/>
<organism evidence="2 3">
    <name type="scientific">Puccinia triticina</name>
    <dbReference type="NCBI Taxonomy" id="208348"/>
    <lineage>
        <taxon>Eukaryota</taxon>
        <taxon>Fungi</taxon>
        <taxon>Dikarya</taxon>
        <taxon>Basidiomycota</taxon>
        <taxon>Pucciniomycotina</taxon>
        <taxon>Pucciniomycetes</taxon>
        <taxon>Pucciniales</taxon>
        <taxon>Pucciniaceae</taxon>
        <taxon>Puccinia</taxon>
    </lineage>
</organism>
<dbReference type="RefSeq" id="XP_053028406.1">
    <property type="nucleotide sequence ID" value="XM_053164439.1"/>
</dbReference>
<gene>
    <name evidence="2" type="ORF">PtA15_17A333</name>
</gene>
<evidence type="ECO:0000256" key="1">
    <source>
        <dbReference type="SAM" id="MobiDB-lite"/>
    </source>
</evidence>
<feature type="region of interest" description="Disordered" evidence="1">
    <location>
        <begin position="1"/>
        <end position="63"/>
    </location>
</feature>
<feature type="compositionally biased region" description="Polar residues" evidence="1">
    <location>
        <begin position="21"/>
        <end position="37"/>
    </location>
</feature>
<dbReference type="GeneID" id="77805334"/>
<dbReference type="Proteomes" id="UP001164743">
    <property type="component" value="Chromosome 17A"/>
</dbReference>
<sequence length="110" mass="12338">MGIMSSRSWPNFRKMIEEASPQPSRNQDISEPQSSSLMKKVKDKIRTGPKNYDKLSPSEDTCPEAMESALPSRVQKRVDRFCQAHGFSHPLKTDSPHVPGRSPGDAQDKI</sequence>